<sequence length="715" mass="78989">MGSNLVGRVTLLTNCCSTMGEAIGRRLGMAGSRLVLSDPNPQRLASCAKQLSEIGVDVHAVESIVDLSERKQRNTLLNEAVMKFGGVDYVVANMGDNMIRGDVMNMNETQFDDMLERYLTVPFRLAQDAMPLLERSGHGCILLLSSVAAFTPFLDGGLFSIAQSAVVGMCKALAISAAPRGVRVNCVATGVVTGDGSGAIWDKPSNQEVEKLCAMIPAGRIGRPHDCTGVIAFLLSDRAKYITGENVVIAGGDMWGVVRRFTSTPLRCPYSAWSQSPVDANEYVERRRRLVERVRQAAPKESAQRPLLIVARSAKEQFSAPDVPYPFRQCSYFRYLTGLPLANVVLTILAQPNDELVSTLYFDGRSANEELWQGPAMTTPEITTISGIDEVKRHTYLQTDLETQIPHAVVSFDLKQFPAKSEQLAEVLARFGGMVPLREQIDRLRWVKSKTEQQLMRATCDVGGRAMNAMIARSKGVRNENEIVGRLEMESRRRGAAWLAYPPVVAAANRANTIHYLDSSQEINEGDVVLVDAGCEVHGYVSDITRVFPAGGHFSSAQRALCDALNDLQSQLLRIVENVRPLRLNNLYVAMVEAMSKKLLEIGLFPSIISQQELIHELFTLQETDKICPHHVSHYLGMDVHDTASVPRNISLVPGVTFTVEPGIYVRKDNKLAREDFRGIGMRIEDDVLVTDDGVEVLTRHCARESTDIEHLMKF</sequence>
<keyword evidence="5" id="KW-0464">Manganese</keyword>
<dbReference type="SUPFAM" id="SSF55920">
    <property type="entry name" value="Creatinase/aminopeptidase"/>
    <property type="match status" value="1"/>
</dbReference>
<dbReference type="GO" id="GO:0005739">
    <property type="term" value="C:mitochondrion"/>
    <property type="evidence" value="ECO:0007669"/>
    <property type="project" value="TreeGrafter"/>
</dbReference>
<dbReference type="SMART" id="SM01011">
    <property type="entry name" value="AMP_N"/>
    <property type="match status" value="1"/>
</dbReference>
<evidence type="ECO:0000256" key="5">
    <source>
        <dbReference type="ARBA" id="ARBA00023211"/>
    </source>
</evidence>
<dbReference type="Gene3D" id="3.90.230.10">
    <property type="entry name" value="Creatinase/methionine aminopeptidase superfamily"/>
    <property type="match status" value="1"/>
</dbReference>
<dbReference type="Pfam" id="PF13561">
    <property type="entry name" value="adh_short_C2"/>
    <property type="match status" value="1"/>
</dbReference>
<protein>
    <submittedName>
        <fullName evidence="8">Aminopeptidase P N-terminal domain-containing protein</fullName>
    </submittedName>
</protein>
<dbReference type="PANTHER" id="PTHR43226">
    <property type="entry name" value="XAA-PRO AMINOPEPTIDASE 3"/>
    <property type="match status" value="1"/>
</dbReference>
<dbReference type="SUPFAM" id="SSF51735">
    <property type="entry name" value="NAD(P)-binding Rossmann-fold domains"/>
    <property type="match status" value="1"/>
</dbReference>
<dbReference type="PRINTS" id="PR00081">
    <property type="entry name" value="GDHRDH"/>
</dbReference>
<dbReference type="Pfam" id="PF05195">
    <property type="entry name" value="AMP_N"/>
    <property type="match status" value="1"/>
</dbReference>
<dbReference type="InterPro" id="IPR036291">
    <property type="entry name" value="NAD(P)-bd_dom_sf"/>
</dbReference>
<keyword evidence="7" id="KW-1185">Reference proteome</keyword>
<evidence type="ECO:0000256" key="1">
    <source>
        <dbReference type="ARBA" id="ARBA00001936"/>
    </source>
</evidence>
<organism evidence="7 8">
    <name type="scientific">Ascaris lumbricoides</name>
    <name type="common">Giant roundworm</name>
    <dbReference type="NCBI Taxonomy" id="6252"/>
    <lineage>
        <taxon>Eukaryota</taxon>
        <taxon>Metazoa</taxon>
        <taxon>Ecdysozoa</taxon>
        <taxon>Nematoda</taxon>
        <taxon>Chromadorea</taxon>
        <taxon>Rhabditida</taxon>
        <taxon>Spirurina</taxon>
        <taxon>Ascaridomorpha</taxon>
        <taxon>Ascaridoidea</taxon>
        <taxon>Ascarididae</taxon>
        <taxon>Ascaris</taxon>
    </lineage>
</organism>
<dbReference type="InterPro" id="IPR029149">
    <property type="entry name" value="Creatin/AminoP/Spt16_N"/>
</dbReference>
<reference evidence="8" key="1">
    <citation type="submission" date="2023-03" db="UniProtKB">
        <authorList>
            <consortium name="WormBaseParasite"/>
        </authorList>
    </citation>
    <scope>IDENTIFICATION</scope>
</reference>
<dbReference type="WBParaSite" id="ALUE_0000430701-mRNA-1">
    <property type="protein sequence ID" value="ALUE_0000430701-mRNA-1"/>
    <property type="gene ID" value="ALUE_0000430701"/>
</dbReference>
<evidence type="ECO:0000313" key="7">
    <source>
        <dbReference type="Proteomes" id="UP000036681"/>
    </source>
</evidence>
<comment type="similarity">
    <text evidence="2">Belongs to the peptidase M24B family.</text>
</comment>
<keyword evidence="3" id="KW-0479">Metal-binding</keyword>
<keyword evidence="4" id="KW-0378">Hydrolase</keyword>
<dbReference type="AlphaFoldDB" id="A0A9J2P397"/>
<dbReference type="GO" id="GO:0006508">
    <property type="term" value="P:proteolysis"/>
    <property type="evidence" value="ECO:0007669"/>
    <property type="project" value="TreeGrafter"/>
</dbReference>
<dbReference type="Gene3D" id="3.40.350.10">
    <property type="entry name" value="Creatinase/prolidase N-terminal domain"/>
    <property type="match status" value="1"/>
</dbReference>
<feature type="domain" description="Aminopeptidase P N-terminal" evidence="6">
    <location>
        <begin position="278"/>
        <end position="418"/>
    </location>
</feature>
<accession>A0A9J2P397</accession>
<name>A0A9J2P397_ASCLU</name>
<dbReference type="SUPFAM" id="SSF53092">
    <property type="entry name" value="Creatinase/prolidase N-terminal domain"/>
    <property type="match status" value="1"/>
</dbReference>
<dbReference type="Gene3D" id="3.40.50.720">
    <property type="entry name" value="NAD(P)-binding Rossmann-like Domain"/>
    <property type="match status" value="1"/>
</dbReference>
<evidence type="ECO:0000259" key="6">
    <source>
        <dbReference type="SMART" id="SM01011"/>
    </source>
</evidence>
<dbReference type="InterPro" id="IPR052433">
    <property type="entry name" value="X-Pro_dipept-like"/>
</dbReference>
<dbReference type="InterPro" id="IPR007865">
    <property type="entry name" value="Aminopep_P_N"/>
</dbReference>
<evidence type="ECO:0000256" key="2">
    <source>
        <dbReference type="ARBA" id="ARBA00008766"/>
    </source>
</evidence>
<dbReference type="InterPro" id="IPR036005">
    <property type="entry name" value="Creatinase/aminopeptidase-like"/>
</dbReference>
<dbReference type="Pfam" id="PF00557">
    <property type="entry name" value="Peptidase_M24"/>
    <property type="match status" value="1"/>
</dbReference>
<dbReference type="GO" id="GO:0030145">
    <property type="term" value="F:manganese ion binding"/>
    <property type="evidence" value="ECO:0007669"/>
    <property type="project" value="InterPro"/>
</dbReference>
<dbReference type="InterPro" id="IPR002347">
    <property type="entry name" value="SDR_fam"/>
</dbReference>
<dbReference type="InterPro" id="IPR000994">
    <property type="entry name" value="Pept_M24"/>
</dbReference>
<dbReference type="Proteomes" id="UP000036681">
    <property type="component" value="Unplaced"/>
</dbReference>
<dbReference type="PANTHER" id="PTHR43226:SF4">
    <property type="entry name" value="XAA-PRO AMINOPEPTIDASE 3"/>
    <property type="match status" value="1"/>
</dbReference>
<evidence type="ECO:0000313" key="8">
    <source>
        <dbReference type="WBParaSite" id="ALUE_0000430701-mRNA-1"/>
    </source>
</evidence>
<comment type="cofactor">
    <cofactor evidence="1">
        <name>Mn(2+)</name>
        <dbReference type="ChEBI" id="CHEBI:29035"/>
    </cofactor>
</comment>
<evidence type="ECO:0000256" key="3">
    <source>
        <dbReference type="ARBA" id="ARBA00022723"/>
    </source>
</evidence>
<evidence type="ECO:0000256" key="4">
    <source>
        <dbReference type="ARBA" id="ARBA00022801"/>
    </source>
</evidence>
<proteinExistence type="inferred from homology"/>
<dbReference type="GO" id="GO:0070006">
    <property type="term" value="F:metalloaminopeptidase activity"/>
    <property type="evidence" value="ECO:0007669"/>
    <property type="project" value="InterPro"/>
</dbReference>